<gene>
    <name evidence="9" type="ORF">LOD99_12947</name>
</gene>
<dbReference type="Gene3D" id="1.20.58.530">
    <property type="match status" value="1"/>
</dbReference>
<evidence type="ECO:0000256" key="5">
    <source>
        <dbReference type="ARBA" id="ARBA00023203"/>
    </source>
</evidence>
<keyword evidence="5 6" id="KW-0009">Actin-binding</keyword>
<dbReference type="PANTHER" id="PTHR13140">
    <property type="entry name" value="MYOSIN"/>
    <property type="match status" value="1"/>
</dbReference>
<sequence>MAELTQTNLQELCMYLEELYLEGTLISRIGTNTLISVGSDSTTSQHLQHEATHLTNQIQASNSNSLSLIFTGISASGKSDICKSLLQTFHSPHTYLSTLLDTFTHAITSISYNATQSVKLGAFYFDSSGKIIAYEILRHFLLDTFRVTSRNGFNFHIFYLLAKGAPNETINELFLSGLSGKYLKVQKNLGAEINATKGYEMMMKVFKECGFDCDVIASILELLSAILLVGDLEFVQTGLTTCEVSNQDQLMNISTLLGAQVGKLGDALTHVTLQTKTGRHIKNTLTVEQSRVVCDTLARGLYTKLIDWLITKINNKKNADLKGVKLLKVLEIPGFDNTNEANFESLLVNFSFEKINNMLTSFIIRDKQAEFEKEGIGKVSVDPFDNFNVCHLMLDNFRGILPIIDATCIQKTVDPKVIIKNLNSNCGNSHLFSSGIAISVRASNNCFRIKHHLGQVTYDVTSFKQKNLDRTSFNITEIMYNCQHPALAGKFDRKDKVKSVLRQTSQLLNDIITAIKGSEIFTVHCLKANANHELNLFDRKFVTEQVRYMNLTEIIKLQKYGFKYSEKITDFISKYQSIAGCYRNEKPHQTCKRIMLGFSIPECDYIIGKSKVFFSSADSVAILQKVREISFSKAAIILQKYFKGWRARVQFQNIRKSQIIISSNFRAFCQRKNFLTLRTSANVISKYAKGYQTRNWYYWVLEENARISAVTIISSYFRGWRIRKQFKFSFSGNAKVLIQRFFLNLCRYLYLTRLARNLPSLSPVRFDWPDSPRFMRETSDILFKLFHSWRCELYRGMLLRNPPHLLQMKEKLLANNIFRRKKASYPKSIPLSFQGDRLGLSTNVKWKRIALQTGGFTPIVWDSNVLKVNRTNGKFQERILVVTRQDVLLIDPTNFKLLQQFTLHTLKQISVSTYSDGCFILHLSSLPTVTKSTPLKGDLIFMCPHLIEVVAKTSVAVRELTNRNLPVLIRNEIQISGKDGEKIFVEFVYTKGGQYVSQPKRIGNRLIFTL</sequence>
<dbReference type="Gene3D" id="1.20.5.4820">
    <property type="match status" value="1"/>
</dbReference>
<dbReference type="Proteomes" id="UP001165289">
    <property type="component" value="Unassembled WGS sequence"/>
</dbReference>
<dbReference type="InterPro" id="IPR001609">
    <property type="entry name" value="Myosin_head_motor_dom-like"/>
</dbReference>
<dbReference type="GO" id="GO:0005886">
    <property type="term" value="C:plasma membrane"/>
    <property type="evidence" value="ECO:0007669"/>
    <property type="project" value="TreeGrafter"/>
</dbReference>
<protein>
    <submittedName>
        <fullName evidence="9">Uncharacterized protein</fullName>
    </submittedName>
</protein>
<evidence type="ECO:0000256" key="2">
    <source>
        <dbReference type="ARBA" id="ARBA00022840"/>
    </source>
</evidence>
<dbReference type="Gene3D" id="1.10.10.820">
    <property type="match status" value="1"/>
</dbReference>
<dbReference type="GO" id="GO:0030048">
    <property type="term" value="P:actin filament-based movement"/>
    <property type="evidence" value="ECO:0007669"/>
    <property type="project" value="TreeGrafter"/>
</dbReference>
<feature type="domain" description="Myosin motor" evidence="7">
    <location>
        <begin position="1"/>
        <end position="628"/>
    </location>
</feature>
<dbReference type="Pfam" id="PF00612">
    <property type="entry name" value="IQ"/>
    <property type="match status" value="2"/>
</dbReference>
<evidence type="ECO:0000256" key="1">
    <source>
        <dbReference type="ARBA" id="ARBA00022741"/>
    </source>
</evidence>
<evidence type="ECO:0000256" key="3">
    <source>
        <dbReference type="ARBA" id="ARBA00023123"/>
    </source>
</evidence>
<dbReference type="AlphaFoldDB" id="A0AAV7JAG9"/>
<dbReference type="GO" id="GO:0007015">
    <property type="term" value="P:actin filament organization"/>
    <property type="evidence" value="ECO:0007669"/>
    <property type="project" value="TreeGrafter"/>
</dbReference>
<dbReference type="GO" id="GO:0000146">
    <property type="term" value="F:microfilament motor activity"/>
    <property type="evidence" value="ECO:0007669"/>
    <property type="project" value="TreeGrafter"/>
</dbReference>
<accession>A0AAV7JAG9</accession>
<dbReference type="GO" id="GO:0005902">
    <property type="term" value="C:microvillus"/>
    <property type="evidence" value="ECO:0007669"/>
    <property type="project" value="TreeGrafter"/>
</dbReference>
<dbReference type="Gene3D" id="3.40.850.10">
    <property type="entry name" value="Kinesin motor domain"/>
    <property type="match status" value="1"/>
</dbReference>
<dbReference type="InterPro" id="IPR010926">
    <property type="entry name" value="Myosin_TH1"/>
</dbReference>
<keyword evidence="2 6" id="KW-0067">ATP-binding</keyword>
<comment type="similarity">
    <text evidence="6">Belongs to the TRAFAC class myosin-kinesin ATPase superfamily. Myosin family.</text>
</comment>
<dbReference type="GO" id="GO:0051015">
    <property type="term" value="F:actin filament binding"/>
    <property type="evidence" value="ECO:0007669"/>
    <property type="project" value="TreeGrafter"/>
</dbReference>
<evidence type="ECO:0000313" key="9">
    <source>
        <dbReference type="EMBL" id="KAI6645684.1"/>
    </source>
</evidence>
<dbReference type="SMART" id="SM00015">
    <property type="entry name" value="IQ"/>
    <property type="match status" value="4"/>
</dbReference>
<proteinExistence type="inferred from homology"/>
<dbReference type="PROSITE" id="PS50096">
    <property type="entry name" value="IQ"/>
    <property type="match status" value="2"/>
</dbReference>
<dbReference type="InterPro" id="IPR027417">
    <property type="entry name" value="P-loop_NTPase"/>
</dbReference>
<dbReference type="SUPFAM" id="SSF52540">
    <property type="entry name" value="P-loop containing nucleoside triphosphate hydrolases"/>
    <property type="match status" value="1"/>
</dbReference>
<dbReference type="EMBL" id="JAKMXF010000365">
    <property type="protein sequence ID" value="KAI6645684.1"/>
    <property type="molecule type" value="Genomic_DNA"/>
</dbReference>
<reference evidence="9 10" key="1">
    <citation type="journal article" date="2023" name="BMC Biol.">
        <title>The compact genome of the sponge Oopsacas minuta (Hexactinellida) is lacking key metazoan core genes.</title>
        <authorList>
            <person name="Santini S."/>
            <person name="Schenkelaars Q."/>
            <person name="Jourda C."/>
            <person name="Duchesne M."/>
            <person name="Belahbib H."/>
            <person name="Rocher C."/>
            <person name="Selva M."/>
            <person name="Riesgo A."/>
            <person name="Vervoort M."/>
            <person name="Leys S.P."/>
            <person name="Kodjabachian L."/>
            <person name="Le Bivic A."/>
            <person name="Borchiellini C."/>
            <person name="Claverie J.M."/>
            <person name="Renard E."/>
        </authorList>
    </citation>
    <scope>NUCLEOTIDE SEQUENCE [LARGE SCALE GENOMIC DNA]</scope>
    <source>
        <strain evidence="9">SPO-2</strain>
    </source>
</reference>
<dbReference type="PROSITE" id="PS51757">
    <property type="entry name" value="TH1"/>
    <property type="match status" value="1"/>
</dbReference>
<feature type="domain" description="TH1" evidence="8">
    <location>
        <begin position="822"/>
        <end position="1010"/>
    </location>
</feature>
<keyword evidence="4 6" id="KW-0505">Motor protein</keyword>
<dbReference type="Pfam" id="PF00063">
    <property type="entry name" value="Myosin_head"/>
    <property type="match status" value="1"/>
</dbReference>
<dbReference type="GO" id="GO:0005524">
    <property type="term" value="F:ATP binding"/>
    <property type="evidence" value="ECO:0007669"/>
    <property type="project" value="UniProtKB-UniRule"/>
</dbReference>
<dbReference type="InterPro" id="IPR036961">
    <property type="entry name" value="Kinesin_motor_dom_sf"/>
</dbReference>
<name>A0AAV7JAG9_9METZ</name>
<dbReference type="Pfam" id="PF06017">
    <property type="entry name" value="Myosin_TH1"/>
    <property type="match status" value="1"/>
</dbReference>
<dbReference type="Gene3D" id="1.20.120.720">
    <property type="entry name" value="Myosin VI head, motor domain, U50 subdomain"/>
    <property type="match status" value="1"/>
</dbReference>
<dbReference type="GO" id="GO:0016459">
    <property type="term" value="C:myosin complex"/>
    <property type="evidence" value="ECO:0007669"/>
    <property type="project" value="UniProtKB-KW"/>
</dbReference>
<evidence type="ECO:0000259" key="7">
    <source>
        <dbReference type="PROSITE" id="PS51456"/>
    </source>
</evidence>
<feature type="region of interest" description="Actin-binding" evidence="6">
    <location>
        <begin position="508"/>
        <end position="530"/>
    </location>
</feature>
<dbReference type="SMART" id="SM00242">
    <property type="entry name" value="MYSc"/>
    <property type="match status" value="1"/>
</dbReference>
<evidence type="ECO:0000256" key="4">
    <source>
        <dbReference type="ARBA" id="ARBA00023175"/>
    </source>
</evidence>
<dbReference type="CDD" id="cd23767">
    <property type="entry name" value="IQCD"/>
    <property type="match status" value="1"/>
</dbReference>
<evidence type="ECO:0000259" key="8">
    <source>
        <dbReference type="PROSITE" id="PS51757"/>
    </source>
</evidence>
<dbReference type="GO" id="GO:0005737">
    <property type="term" value="C:cytoplasm"/>
    <property type="evidence" value="ECO:0007669"/>
    <property type="project" value="TreeGrafter"/>
</dbReference>
<evidence type="ECO:0000313" key="10">
    <source>
        <dbReference type="Proteomes" id="UP001165289"/>
    </source>
</evidence>
<dbReference type="PROSITE" id="PS51456">
    <property type="entry name" value="MYOSIN_MOTOR"/>
    <property type="match status" value="1"/>
</dbReference>
<keyword evidence="10" id="KW-1185">Reference proteome</keyword>
<keyword evidence="1 6" id="KW-0547">Nucleotide-binding</keyword>
<keyword evidence="3 6" id="KW-0518">Myosin</keyword>
<feature type="binding site" evidence="6">
    <location>
        <begin position="72"/>
        <end position="79"/>
    </location>
    <ligand>
        <name>ATP</name>
        <dbReference type="ChEBI" id="CHEBI:30616"/>
    </ligand>
</feature>
<dbReference type="GO" id="GO:0006897">
    <property type="term" value="P:endocytosis"/>
    <property type="evidence" value="ECO:0007669"/>
    <property type="project" value="TreeGrafter"/>
</dbReference>
<dbReference type="InterPro" id="IPR000048">
    <property type="entry name" value="IQ_motif_EF-hand-BS"/>
</dbReference>
<comment type="caution">
    <text evidence="9">The sequence shown here is derived from an EMBL/GenBank/DDBJ whole genome shotgun (WGS) entry which is preliminary data.</text>
</comment>
<organism evidence="9 10">
    <name type="scientific">Oopsacas minuta</name>
    <dbReference type="NCBI Taxonomy" id="111878"/>
    <lineage>
        <taxon>Eukaryota</taxon>
        <taxon>Metazoa</taxon>
        <taxon>Porifera</taxon>
        <taxon>Hexactinellida</taxon>
        <taxon>Hexasterophora</taxon>
        <taxon>Lyssacinosida</taxon>
        <taxon>Leucopsacidae</taxon>
        <taxon>Oopsacas</taxon>
    </lineage>
</organism>
<dbReference type="PRINTS" id="PR00193">
    <property type="entry name" value="MYOSINHEAVY"/>
</dbReference>
<dbReference type="PANTHER" id="PTHR13140:SF802">
    <property type="entry name" value="UNCONVENTIONAL MYOSIN-IB ISOFORM X1"/>
    <property type="match status" value="1"/>
</dbReference>
<evidence type="ECO:0000256" key="6">
    <source>
        <dbReference type="PROSITE-ProRule" id="PRU00782"/>
    </source>
</evidence>